<dbReference type="HOGENOM" id="CLU_047691_15_2_4"/>
<keyword evidence="4" id="KW-0804">Transcription</keyword>
<dbReference type="GO" id="GO:0016987">
    <property type="term" value="F:sigma factor activity"/>
    <property type="evidence" value="ECO:0007669"/>
    <property type="project" value="UniProtKB-KW"/>
</dbReference>
<dbReference type="Pfam" id="PF08281">
    <property type="entry name" value="Sigma70_r4_2"/>
    <property type="match status" value="1"/>
</dbReference>
<feature type="domain" description="RNA polymerase sigma factor 70 region 4 type 2" evidence="5">
    <location>
        <begin position="106"/>
        <end position="154"/>
    </location>
</feature>
<evidence type="ECO:0000256" key="1">
    <source>
        <dbReference type="ARBA" id="ARBA00010641"/>
    </source>
</evidence>
<dbReference type="GO" id="GO:0003677">
    <property type="term" value="F:DNA binding"/>
    <property type="evidence" value="ECO:0007669"/>
    <property type="project" value="InterPro"/>
</dbReference>
<keyword evidence="3" id="KW-0731">Sigma factor</keyword>
<organism evidence="6 7">
    <name type="scientific">Nitrosospira multiformis (strain ATCC 25196 / NCIMB 11849 / C 71)</name>
    <dbReference type="NCBI Taxonomy" id="323848"/>
    <lineage>
        <taxon>Bacteria</taxon>
        <taxon>Pseudomonadati</taxon>
        <taxon>Pseudomonadota</taxon>
        <taxon>Betaproteobacteria</taxon>
        <taxon>Nitrosomonadales</taxon>
        <taxon>Nitrosomonadaceae</taxon>
        <taxon>Nitrosospira</taxon>
    </lineage>
</organism>
<sequence>MFAIRDEHLALDIVQDSMMKLVEKYSAKPLEELPLLFQRILQNTIRDFYRRQKTRSLWTTLFSAFIPSDHEKESEDFDLLETLQSDPSSSKVNDPHQQLEQSQLINLLERAIETLPARQREAFLLRYWEEMDVMETAKIMGCSEGSVKTHCSRATHTLAAMLKKHGIGL</sequence>
<dbReference type="eggNOG" id="COG1595">
    <property type="taxonomic scope" value="Bacteria"/>
</dbReference>
<dbReference type="GO" id="GO:0006352">
    <property type="term" value="P:DNA-templated transcription initiation"/>
    <property type="evidence" value="ECO:0007669"/>
    <property type="project" value="InterPro"/>
</dbReference>
<reference evidence="6 7" key="2">
    <citation type="journal article" date="2008" name="Appl. Environ. Microbiol.">
        <title>Complete genome sequence of Nitrosospira multiformis, an ammonia-oxidizing bacterium from the soil environment.</title>
        <authorList>
            <person name="Norton J.M."/>
            <person name="Klotz M.G."/>
            <person name="Stein L.Y."/>
            <person name="Arp D.J."/>
            <person name="Bottomley P.J."/>
            <person name="Chain P.S."/>
            <person name="Hauser L.J."/>
            <person name="Land M.L."/>
            <person name="Larimer F.W."/>
            <person name="Shin M.W."/>
            <person name="Starkenburg S.R."/>
        </authorList>
    </citation>
    <scope>NUCLEOTIDE SEQUENCE [LARGE SCALE GENOMIC DNA]</scope>
    <source>
        <strain evidence="7">ATCC 25196 / NCIMB 11849 / C 71</strain>
    </source>
</reference>
<evidence type="ECO:0000256" key="3">
    <source>
        <dbReference type="ARBA" id="ARBA00023082"/>
    </source>
</evidence>
<dbReference type="KEGG" id="nmu:Nmul_A1051"/>
<proteinExistence type="inferred from homology"/>
<evidence type="ECO:0000256" key="2">
    <source>
        <dbReference type="ARBA" id="ARBA00023015"/>
    </source>
</evidence>
<evidence type="ECO:0000256" key="4">
    <source>
        <dbReference type="ARBA" id="ARBA00023163"/>
    </source>
</evidence>
<evidence type="ECO:0000313" key="7">
    <source>
        <dbReference type="Proteomes" id="UP000002718"/>
    </source>
</evidence>
<dbReference type="SUPFAM" id="SSF88946">
    <property type="entry name" value="Sigma2 domain of RNA polymerase sigma factors"/>
    <property type="match status" value="1"/>
</dbReference>
<dbReference type="CDD" id="cd06171">
    <property type="entry name" value="Sigma70_r4"/>
    <property type="match status" value="1"/>
</dbReference>
<dbReference type="PANTHER" id="PTHR43133">
    <property type="entry name" value="RNA POLYMERASE ECF-TYPE SIGMA FACTO"/>
    <property type="match status" value="1"/>
</dbReference>
<dbReference type="DNASU" id="3784871"/>
<dbReference type="PANTHER" id="PTHR43133:SF64">
    <property type="entry name" value="ECF SIGMA FACTOR"/>
    <property type="match status" value="1"/>
</dbReference>
<dbReference type="InterPro" id="IPR039425">
    <property type="entry name" value="RNA_pol_sigma-70-like"/>
</dbReference>
<dbReference type="InterPro" id="IPR036388">
    <property type="entry name" value="WH-like_DNA-bd_sf"/>
</dbReference>
<keyword evidence="7" id="KW-1185">Reference proteome</keyword>
<dbReference type="EMBL" id="CP000103">
    <property type="protein sequence ID" value="ABB74354.1"/>
    <property type="molecule type" value="Genomic_DNA"/>
</dbReference>
<comment type="similarity">
    <text evidence="1">Belongs to the sigma-70 factor family. ECF subfamily.</text>
</comment>
<dbReference type="NCBIfam" id="NF006550">
    <property type="entry name" value="PRK09047.1"/>
    <property type="match status" value="1"/>
</dbReference>
<dbReference type="Gene3D" id="1.10.10.10">
    <property type="entry name" value="Winged helix-like DNA-binding domain superfamily/Winged helix DNA-binding domain"/>
    <property type="match status" value="1"/>
</dbReference>
<dbReference type="Proteomes" id="UP000002718">
    <property type="component" value="Chromosome"/>
</dbReference>
<dbReference type="InterPro" id="IPR013324">
    <property type="entry name" value="RNA_pol_sigma_r3/r4-like"/>
</dbReference>
<dbReference type="AlphaFoldDB" id="Q2YA67"/>
<dbReference type="InterPro" id="IPR013249">
    <property type="entry name" value="RNA_pol_sigma70_r4_t2"/>
</dbReference>
<evidence type="ECO:0000259" key="5">
    <source>
        <dbReference type="Pfam" id="PF08281"/>
    </source>
</evidence>
<dbReference type="NCBIfam" id="TIGR02937">
    <property type="entry name" value="sigma70-ECF"/>
    <property type="match status" value="1"/>
</dbReference>
<accession>Q2YA67</accession>
<evidence type="ECO:0000313" key="6">
    <source>
        <dbReference type="EMBL" id="ABB74354.1"/>
    </source>
</evidence>
<dbReference type="InterPro" id="IPR014284">
    <property type="entry name" value="RNA_pol_sigma-70_dom"/>
</dbReference>
<dbReference type="STRING" id="323848.Nmul_A1051"/>
<name>Q2YA67_NITMU</name>
<gene>
    <name evidence="6" type="ordered locus">Nmul_A1051</name>
</gene>
<reference evidence="7" key="1">
    <citation type="submission" date="2005-08" db="EMBL/GenBank/DDBJ databases">
        <title>Complete sequence of chromosome 1 of Nitrosospira multiformis ATCC 25196.</title>
        <authorList>
            <person name="Copeland A."/>
            <person name="Lucas S."/>
            <person name="Lapidus A."/>
            <person name="Barry K."/>
            <person name="Detter J.C."/>
            <person name="Glavina T."/>
            <person name="Hammon N."/>
            <person name="Israni S."/>
            <person name="Pitluck S."/>
            <person name="Chain P."/>
            <person name="Malfatti S."/>
            <person name="Shin M."/>
            <person name="Vergez L."/>
            <person name="Schmutz J."/>
            <person name="Larimer F."/>
            <person name="Land M."/>
            <person name="Hauser L."/>
            <person name="Kyrpides N."/>
            <person name="Lykidis A."/>
            <person name="Richardson P."/>
        </authorList>
    </citation>
    <scope>NUCLEOTIDE SEQUENCE [LARGE SCALE GENOMIC DNA]</scope>
    <source>
        <strain evidence="7">ATCC 25196 / NCIMB 11849 / C 71</strain>
    </source>
</reference>
<dbReference type="InterPro" id="IPR013325">
    <property type="entry name" value="RNA_pol_sigma_r2"/>
</dbReference>
<dbReference type="SUPFAM" id="SSF88659">
    <property type="entry name" value="Sigma3 and sigma4 domains of RNA polymerase sigma factors"/>
    <property type="match status" value="1"/>
</dbReference>
<protein>
    <submittedName>
        <fullName evidence="6">RNA polymerase, sigma-24 subunit, RpoE</fullName>
    </submittedName>
</protein>
<keyword evidence="2" id="KW-0805">Transcription regulation</keyword>